<dbReference type="PROSITE" id="PS50878">
    <property type="entry name" value="RT_POL"/>
    <property type="match status" value="1"/>
</dbReference>
<geneLocation type="mitochondrion" evidence="2"/>
<dbReference type="PANTHER" id="PTHR33642:SF4">
    <property type="entry name" value="COX1_OXI3 INTRON 1 PROTEIN-RELATED"/>
    <property type="match status" value="1"/>
</dbReference>
<dbReference type="InterPro" id="IPR024937">
    <property type="entry name" value="Domain_X"/>
</dbReference>
<gene>
    <name evidence="2" type="ORF">NaocMp0002</name>
</gene>
<evidence type="ECO:0000259" key="1">
    <source>
        <dbReference type="PROSITE" id="PS50878"/>
    </source>
</evidence>
<dbReference type="GO" id="GO:0090615">
    <property type="term" value="P:mitochondrial mRNA processing"/>
    <property type="evidence" value="ECO:0007669"/>
    <property type="project" value="TreeGrafter"/>
</dbReference>
<proteinExistence type="predicted"/>
<dbReference type="AlphaFoldDB" id="A0A023PJ99"/>
<reference evidence="2" key="1">
    <citation type="journal article" date="2014" name="BMC Genomics">
        <title>A pangenomic analysis of the Nannochloropsis organellar genomes reveals novel genetic variations in key metabolic genes.</title>
        <authorList>
            <person name="Starkenburg S.R."/>
            <person name="Kwon K.J."/>
            <person name="Jha R.K."/>
            <person name="McKay C."/>
            <person name="Jacobs M."/>
            <person name="Chertkov O."/>
            <person name="Twary S."/>
            <person name="Rocap G."/>
            <person name="Cattolico R.A."/>
        </authorList>
    </citation>
    <scope>NUCLEOTIDE SEQUENCE</scope>
    <source>
        <strain evidence="2">CCMP525</strain>
    </source>
</reference>
<dbReference type="Pfam" id="PF01348">
    <property type="entry name" value="Intron_maturas2"/>
    <property type="match status" value="1"/>
</dbReference>
<dbReference type="InterPro" id="IPR000477">
    <property type="entry name" value="RT_dom"/>
</dbReference>
<protein>
    <recommendedName>
        <fullName evidence="1">Reverse transcriptase domain-containing protein</fullName>
    </recommendedName>
</protein>
<dbReference type="GO" id="GO:0006315">
    <property type="term" value="P:homing of group II introns"/>
    <property type="evidence" value="ECO:0007669"/>
    <property type="project" value="TreeGrafter"/>
</dbReference>
<dbReference type="CDD" id="cd01651">
    <property type="entry name" value="RT_G2_intron"/>
    <property type="match status" value="1"/>
</dbReference>
<dbReference type="InterPro" id="IPR043502">
    <property type="entry name" value="DNA/RNA_pol_sf"/>
</dbReference>
<organism evidence="2">
    <name type="scientific">Nannochloropsis oculata</name>
    <dbReference type="NCBI Taxonomy" id="43925"/>
    <lineage>
        <taxon>Eukaryota</taxon>
        <taxon>Sar</taxon>
        <taxon>Stramenopiles</taxon>
        <taxon>Ochrophyta</taxon>
        <taxon>Eustigmatophyceae</taxon>
        <taxon>Eustigmatales</taxon>
        <taxon>Monodopsidaceae</taxon>
        <taxon>Nannochloropsis</taxon>
    </lineage>
</organism>
<dbReference type="GO" id="GO:0003964">
    <property type="term" value="F:RNA-directed DNA polymerase activity"/>
    <property type="evidence" value="ECO:0007669"/>
    <property type="project" value="TreeGrafter"/>
</dbReference>
<name>A0A023PJ99_9STRA</name>
<dbReference type="EMBL" id="KJ410688">
    <property type="protein sequence ID" value="AHX24971.1"/>
    <property type="molecule type" value="Genomic_DNA"/>
</dbReference>
<dbReference type="Pfam" id="PF21368">
    <property type="entry name" value="AI2M-like_HNH"/>
    <property type="match status" value="1"/>
</dbReference>
<dbReference type="InterPro" id="IPR003615">
    <property type="entry name" value="HNH_nuc"/>
</dbReference>
<evidence type="ECO:0000313" key="2">
    <source>
        <dbReference type="EMBL" id="AHX24971.1"/>
    </source>
</evidence>
<dbReference type="CDD" id="cd00085">
    <property type="entry name" value="HNHc"/>
    <property type="match status" value="1"/>
</dbReference>
<feature type="domain" description="Reverse transcriptase" evidence="1">
    <location>
        <begin position="202"/>
        <end position="473"/>
    </location>
</feature>
<dbReference type="SUPFAM" id="SSF56672">
    <property type="entry name" value="DNA/RNA polymerases"/>
    <property type="match status" value="1"/>
</dbReference>
<dbReference type="Pfam" id="PF00078">
    <property type="entry name" value="RVT_1"/>
    <property type="match status" value="1"/>
</dbReference>
<dbReference type="PANTHER" id="PTHR33642">
    <property type="entry name" value="COX1/OXI3 INTRON 1 PROTEIN-RELATED"/>
    <property type="match status" value="1"/>
</dbReference>
<sequence>MTYYTVNHCTYPEGLTCMGTKACTKRSYERVKAEIKFTMDRLTNLFNSLAGSKVPLVRGVETCIVVSSPIRSKQPAKIIGLRGESPKVNKRHEMLEFGNSRNAKAWGSRRIHSTAFICRKGSSLTSSKDALLSGFAGIEQLQNLKLAIKENTKINNLSEIMSDPEYLITCWTKIRSKKGSLTPTFEKNDTLDGINEEWFKKTSRTFRNGIFQFKPAQRTYISKSNGERRPLIMPSPKDKIVMEGMRFLLELIYEPEFSEKSYGWRSKRGCFTALGQIKIHFGGTRWFIEGDVSQQFSTINHKILAEILSEKIKDQPFIDLVFKYIKVGFGKRLDEIQPMNTGIIQGGNLSTMLANIYMNMFDQWMEKELMPRFNKGIRRKANPEYTRMICEGKAMNKMIQTGLGDDDQFKRIRYVRYADDFLVGVIGSKKDCESLRDEIKRFLADRLKLILNIEKTKISHAVLDSAKFLGHRIHMTELTKMPLKYNSEGVLTRRSPRLVQDAPLKEVVQKLIEKGFAKGEGQPCRNGKFVNLGLPEIIEHYKSIETGIRQFYAGANNQHRLSGRVHYILKYSCALTIASKMKLRTLSRVFGKYGKDLSIVDDKGRIIISYPSAQGTVTNSHLVAGCTPVNLIEKLSERVKKGRMDLKGQCKLCGSSEDIEFHHIRKISLGKKDWLTNMMAKTNRKQIPVCRMCHSSIHKGKYDGKGLRGN</sequence>
<dbReference type="GO" id="GO:0005739">
    <property type="term" value="C:mitochondrion"/>
    <property type="evidence" value="ECO:0007669"/>
    <property type="project" value="TreeGrafter"/>
</dbReference>
<dbReference type="SMART" id="SM00507">
    <property type="entry name" value="HNHc"/>
    <property type="match status" value="1"/>
</dbReference>
<dbReference type="InterPro" id="IPR049030">
    <property type="entry name" value="AI2M-like_HNH"/>
</dbReference>
<keyword evidence="2" id="KW-0496">Mitochondrion</keyword>
<accession>A0A023PJ99</accession>